<dbReference type="EMBL" id="BASD01000001">
    <property type="protein sequence ID" value="GAD17806.1"/>
    <property type="molecule type" value="Genomic_DNA"/>
</dbReference>
<keyword evidence="2" id="KW-1185">Reference proteome</keyword>
<evidence type="ECO:0000313" key="1">
    <source>
        <dbReference type="EMBL" id="GAD17806.1"/>
    </source>
</evidence>
<comment type="caution">
    <text evidence="1">The sequence shown here is derived from an EMBL/GenBank/DDBJ whole genome shotgun (WGS) entry which is preliminary data.</text>
</comment>
<organism evidence="1 2">
    <name type="scientific">Helicobacter fennelliae MRY12-0050</name>
    <dbReference type="NCBI Taxonomy" id="1325130"/>
    <lineage>
        <taxon>Bacteria</taxon>
        <taxon>Pseudomonadati</taxon>
        <taxon>Campylobacterota</taxon>
        <taxon>Epsilonproteobacteria</taxon>
        <taxon>Campylobacterales</taxon>
        <taxon>Helicobacteraceae</taxon>
        <taxon>Helicobacter</taxon>
    </lineage>
</organism>
<dbReference type="Proteomes" id="UP000018143">
    <property type="component" value="Unassembled WGS sequence"/>
</dbReference>
<protein>
    <submittedName>
        <fullName evidence="1">Uncharacterized protein</fullName>
    </submittedName>
</protein>
<name>T1CXV8_9HELI</name>
<sequence>MSFISLKFYFLALKLHNLSNSCKLILKSRIFLYAFVFA</sequence>
<evidence type="ECO:0000313" key="2">
    <source>
        <dbReference type="Proteomes" id="UP000018143"/>
    </source>
</evidence>
<proteinExistence type="predicted"/>
<dbReference type="AlphaFoldDB" id="T1CXV8"/>
<gene>
    <name evidence="1" type="ORF">HFN_0621</name>
</gene>
<dbReference type="STRING" id="1325130.HFN_0621"/>
<accession>T1CXV8</accession>
<reference evidence="1 2" key="1">
    <citation type="journal article" date="2013" name="Genome Announc.">
        <title>Draft Genome Sequence of Helicobacter fennelliae Strain MRY12-0050, Isolated from a Bacteremia Patient.</title>
        <authorList>
            <person name="Rimbara E."/>
            <person name="Matsui M."/>
            <person name="Mori S."/>
            <person name="Suzuki S."/>
            <person name="Suzuki M."/>
            <person name="Kim H."/>
            <person name="Sekizuka T."/>
            <person name="Kuroda M."/>
            <person name="Shibayama K."/>
        </authorList>
    </citation>
    <scope>NUCLEOTIDE SEQUENCE [LARGE SCALE GENOMIC DNA]</scope>
    <source>
        <strain evidence="1 2">MRY12-0050</strain>
    </source>
</reference>